<dbReference type="PROSITE" id="PS50921">
    <property type="entry name" value="ANTAR"/>
    <property type="match status" value="1"/>
</dbReference>
<keyword evidence="4" id="KW-0804">Transcription</keyword>
<evidence type="ECO:0000256" key="2">
    <source>
        <dbReference type="ARBA" id="ARBA00022777"/>
    </source>
</evidence>
<feature type="domain" description="ANTAR" evidence="6">
    <location>
        <begin position="216"/>
        <end position="277"/>
    </location>
</feature>
<dbReference type="Gene3D" id="3.30.450.40">
    <property type="match status" value="1"/>
</dbReference>
<dbReference type="InterPro" id="IPR011006">
    <property type="entry name" value="CheY-like_superfamily"/>
</dbReference>
<name>A0AA44ULE8_PSEA5</name>
<dbReference type="Gene3D" id="1.10.10.10">
    <property type="entry name" value="Winged helix-like DNA-binding domain superfamily/Winged helix DNA-binding domain"/>
    <property type="match status" value="1"/>
</dbReference>
<evidence type="ECO:0000256" key="3">
    <source>
        <dbReference type="ARBA" id="ARBA00023015"/>
    </source>
</evidence>
<dbReference type="GO" id="GO:0003723">
    <property type="term" value="F:RNA binding"/>
    <property type="evidence" value="ECO:0007669"/>
    <property type="project" value="InterPro"/>
</dbReference>
<dbReference type="AlphaFoldDB" id="A0AA44ULE8"/>
<keyword evidence="3" id="KW-0805">Transcription regulation</keyword>
<proteinExistence type="predicted"/>
<dbReference type="Pfam" id="PF13185">
    <property type="entry name" value="GAF_2"/>
    <property type="match status" value="1"/>
</dbReference>
<reference evidence="7 8" key="1">
    <citation type="submission" date="2017-11" db="EMBL/GenBank/DDBJ databases">
        <title>Sequencing the genomes of 1000 actinobacteria strains.</title>
        <authorList>
            <person name="Klenk H.-P."/>
        </authorList>
    </citation>
    <scope>NUCLEOTIDE SEQUENCE [LARGE SCALE GENOMIC DNA]</scope>
    <source>
        <strain evidence="7 8">DSM 44104</strain>
    </source>
</reference>
<evidence type="ECO:0000313" key="8">
    <source>
        <dbReference type="Proteomes" id="UP000232453"/>
    </source>
</evidence>
<protein>
    <submittedName>
        <fullName evidence="7">GAF domain-containing protein</fullName>
    </submittedName>
</protein>
<dbReference type="PIRSF" id="PIRSF036625">
    <property type="entry name" value="GAF_ANTAR"/>
    <property type="match status" value="1"/>
</dbReference>
<dbReference type="GO" id="GO:0016301">
    <property type="term" value="F:kinase activity"/>
    <property type="evidence" value="ECO:0007669"/>
    <property type="project" value="UniProtKB-KW"/>
</dbReference>
<evidence type="ECO:0000259" key="6">
    <source>
        <dbReference type="PROSITE" id="PS50921"/>
    </source>
</evidence>
<gene>
    <name evidence="7" type="ORF">ATL51_0905</name>
</gene>
<feature type="compositionally biased region" description="Polar residues" evidence="5">
    <location>
        <begin position="1"/>
        <end position="14"/>
    </location>
</feature>
<accession>A0AA44ULE8</accession>
<dbReference type="SUPFAM" id="SSF52172">
    <property type="entry name" value="CheY-like"/>
    <property type="match status" value="1"/>
</dbReference>
<comment type="caution">
    <text evidence="7">The sequence shown here is derived from an EMBL/GenBank/DDBJ whole genome shotgun (WGS) entry which is preliminary data.</text>
</comment>
<sequence>MPGVENSGTTTNSGPAAVTGRDDWTAERDLFVVTEQRGGPAEDALADTGPLAREFAALTGALLASGSVADVLARVVAAVRRVVPGADMVSVTLRDDDGRFHTPVETDPAASSIDEAQYTSGRGPCVEAARADGPALASSDDLAAESRWSDFAHAAVGHGFHSVLAVSLIPDAEPPRLPGALNVYATDRRAFTSADRDRLMLLATHASLALATCVAVSDAGLQETQLRQAIASRDVIGQAKGILMARRGLTAEEAFDVLRRTSQDLNVKLVELAGTVTAHPTALDTD</sequence>
<keyword evidence="1" id="KW-0808">Transferase</keyword>
<keyword evidence="2" id="KW-0418">Kinase</keyword>
<evidence type="ECO:0000256" key="4">
    <source>
        <dbReference type="ARBA" id="ARBA00023163"/>
    </source>
</evidence>
<dbReference type="InterPro" id="IPR029016">
    <property type="entry name" value="GAF-like_dom_sf"/>
</dbReference>
<evidence type="ECO:0000313" key="7">
    <source>
        <dbReference type="EMBL" id="PKB29276.1"/>
    </source>
</evidence>
<dbReference type="SMART" id="SM00065">
    <property type="entry name" value="GAF"/>
    <property type="match status" value="1"/>
</dbReference>
<dbReference type="SUPFAM" id="SSF55781">
    <property type="entry name" value="GAF domain-like"/>
    <property type="match status" value="1"/>
</dbReference>
<dbReference type="Pfam" id="PF03861">
    <property type="entry name" value="ANTAR"/>
    <property type="match status" value="1"/>
</dbReference>
<feature type="region of interest" description="Disordered" evidence="5">
    <location>
        <begin position="1"/>
        <end position="21"/>
    </location>
</feature>
<organism evidence="7 8">
    <name type="scientific">Pseudonocardia alni</name>
    <name type="common">Amycolata alni</name>
    <dbReference type="NCBI Taxonomy" id="33907"/>
    <lineage>
        <taxon>Bacteria</taxon>
        <taxon>Bacillati</taxon>
        <taxon>Actinomycetota</taxon>
        <taxon>Actinomycetes</taxon>
        <taxon>Pseudonocardiales</taxon>
        <taxon>Pseudonocardiaceae</taxon>
        <taxon>Pseudonocardia</taxon>
    </lineage>
</organism>
<dbReference type="InterPro" id="IPR005561">
    <property type="entry name" value="ANTAR"/>
</dbReference>
<dbReference type="EMBL" id="PHUJ01000003">
    <property type="protein sequence ID" value="PKB29276.1"/>
    <property type="molecule type" value="Genomic_DNA"/>
</dbReference>
<dbReference type="Proteomes" id="UP000232453">
    <property type="component" value="Unassembled WGS sequence"/>
</dbReference>
<evidence type="ECO:0000256" key="5">
    <source>
        <dbReference type="SAM" id="MobiDB-lite"/>
    </source>
</evidence>
<dbReference type="InterPro" id="IPR012074">
    <property type="entry name" value="GAF_ANTAR"/>
</dbReference>
<dbReference type="InterPro" id="IPR003018">
    <property type="entry name" value="GAF"/>
</dbReference>
<evidence type="ECO:0000256" key="1">
    <source>
        <dbReference type="ARBA" id="ARBA00022679"/>
    </source>
</evidence>
<dbReference type="SMART" id="SM01012">
    <property type="entry name" value="ANTAR"/>
    <property type="match status" value="1"/>
</dbReference>
<dbReference type="InterPro" id="IPR036388">
    <property type="entry name" value="WH-like_DNA-bd_sf"/>
</dbReference>